<gene>
    <name evidence="3" type="ORF">PoB_003495500</name>
</gene>
<keyword evidence="1" id="KW-1015">Disulfide bond</keyword>
<dbReference type="PROSITE" id="PS50041">
    <property type="entry name" value="C_TYPE_LECTIN_2"/>
    <property type="match status" value="1"/>
</dbReference>
<keyword evidence="4" id="KW-1185">Reference proteome</keyword>
<evidence type="ECO:0000256" key="1">
    <source>
        <dbReference type="ARBA" id="ARBA00023157"/>
    </source>
</evidence>
<dbReference type="Pfam" id="PF00059">
    <property type="entry name" value="Lectin_C"/>
    <property type="match status" value="1"/>
</dbReference>
<evidence type="ECO:0000259" key="2">
    <source>
        <dbReference type="PROSITE" id="PS50041"/>
    </source>
</evidence>
<sequence length="289" mass="33365">MLQSEFLKSAESEAKVRGSLTGIPRTNDPYTTKQRYLRVTWKFPIPTYRQFYKCVAKGLNDQKQAVTISTTIKAEFMNENVCEWMDSIDSQVRKLSEDITESVEYFYGHILHFYSSTIRSFAARNGHFRRHMQDIESSFAIMMKTNSYFRWDAIDMSESRDGRVYIVSKRIKSFDLIKCNDACKDMGGYLVELNDNDEYRFVFDFIASLASGNIYFTGMMDSRTNRGFIFFNTLKKAPLDLVWRHGQPDNFGDVEHCVEIGVGGFGLNDIGCDRAGRFVCEVESPLSFE</sequence>
<dbReference type="InterPro" id="IPR016187">
    <property type="entry name" value="CTDL_fold"/>
</dbReference>
<dbReference type="SMART" id="SM00034">
    <property type="entry name" value="CLECT"/>
    <property type="match status" value="1"/>
</dbReference>
<name>A0AAV4AM76_9GAST</name>
<dbReference type="Gene3D" id="3.10.100.10">
    <property type="entry name" value="Mannose-Binding Protein A, subunit A"/>
    <property type="match status" value="1"/>
</dbReference>
<organism evidence="3 4">
    <name type="scientific">Plakobranchus ocellatus</name>
    <dbReference type="NCBI Taxonomy" id="259542"/>
    <lineage>
        <taxon>Eukaryota</taxon>
        <taxon>Metazoa</taxon>
        <taxon>Spiralia</taxon>
        <taxon>Lophotrochozoa</taxon>
        <taxon>Mollusca</taxon>
        <taxon>Gastropoda</taxon>
        <taxon>Heterobranchia</taxon>
        <taxon>Euthyneura</taxon>
        <taxon>Panpulmonata</taxon>
        <taxon>Sacoglossa</taxon>
        <taxon>Placobranchoidea</taxon>
        <taxon>Plakobranchidae</taxon>
        <taxon>Plakobranchus</taxon>
    </lineage>
</organism>
<protein>
    <recommendedName>
        <fullName evidence="2">C-type lectin domain-containing protein</fullName>
    </recommendedName>
</protein>
<dbReference type="InterPro" id="IPR018378">
    <property type="entry name" value="C-type_lectin_CS"/>
</dbReference>
<dbReference type="AlphaFoldDB" id="A0AAV4AM76"/>
<dbReference type="Proteomes" id="UP000735302">
    <property type="component" value="Unassembled WGS sequence"/>
</dbReference>
<accession>A0AAV4AM76</accession>
<comment type="caution">
    <text evidence="3">The sequence shown here is derived from an EMBL/GenBank/DDBJ whole genome shotgun (WGS) entry which is preliminary data.</text>
</comment>
<dbReference type="CDD" id="cd00037">
    <property type="entry name" value="CLECT"/>
    <property type="match status" value="1"/>
</dbReference>
<dbReference type="InterPro" id="IPR001304">
    <property type="entry name" value="C-type_lectin-like"/>
</dbReference>
<dbReference type="SUPFAM" id="SSF56436">
    <property type="entry name" value="C-type lectin-like"/>
    <property type="match status" value="1"/>
</dbReference>
<evidence type="ECO:0000313" key="3">
    <source>
        <dbReference type="EMBL" id="GFO08450.1"/>
    </source>
</evidence>
<dbReference type="InterPro" id="IPR016186">
    <property type="entry name" value="C-type_lectin-like/link_sf"/>
</dbReference>
<dbReference type="EMBL" id="BLXT01003952">
    <property type="protein sequence ID" value="GFO08450.1"/>
    <property type="molecule type" value="Genomic_DNA"/>
</dbReference>
<dbReference type="PROSITE" id="PS00615">
    <property type="entry name" value="C_TYPE_LECTIN_1"/>
    <property type="match status" value="1"/>
</dbReference>
<proteinExistence type="predicted"/>
<feature type="domain" description="C-type lectin" evidence="2">
    <location>
        <begin position="160"/>
        <end position="281"/>
    </location>
</feature>
<evidence type="ECO:0000313" key="4">
    <source>
        <dbReference type="Proteomes" id="UP000735302"/>
    </source>
</evidence>
<reference evidence="3 4" key="1">
    <citation type="journal article" date="2021" name="Elife">
        <title>Chloroplast acquisition without the gene transfer in kleptoplastic sea slugs, Plakobranchus ocellatus.</title>
        <authorList>
            <person name="Maeda T."/>
            <person name="Takahashi S."/>
            <person name="Yoshida T."/>
            <person name="Shimamura S."/>
            <person name="Takaki Y."/>
            <person name="Nagai Y."/>
            <person name="Toyoda A."/>
            <person name="Suzuki Y."/>
            <person name="Arimoto A."/>
            <person name="Ishii H."/>
            <person name="Satoh N."/>
            <person name="Nishiyama T."/>
            <person name="Hasebe M."/>
            <person name="Maruyama T."/>
            <person name="Minagawa J."/>
            <person name="Obokata J."/>
            <person name="Shigenobu S."/>
        </authorList>
    </citation>
    <scope>NUCLEOTIDE SEQUENCE [LARGE SCALE GENOMIC DNA]</scope>
</reference>